<evidence type="ECO:0000313" key="5">
    <source>
        <dbReference type="EMBL" id="AJA08503.1"/>
    </source>
</evidence>
<dbReference type="Pfam" id="PF01152">
    <property type="entry name" value="Bac_globin"/>
    <property type="match status" value="1"/>
</dbReference>
<dbReference type="KEGG" id="sphk:SKP52_07920"/>
<evidence type="ECO:0000313" key="6">
    <source>
        <dbReference type="Proteomes" id="UP000030907"/>
    </source>
</evidence>
<dbReference type="HOGENOM" id="CLU_104957_4_1_5"/>
<dbReference type="SUPFAM" id="SSF46458">
    <property type="entry name" value="Globin-like"/>
    <property type="match status" value="1"/>
</dbReference>
<dbReference type="GO" id="GO:0046872">
    <property type="term" value="F:metal ion binding"/>
    <property type="evidence" value="ECO:0007669"/>
    <property type="project" value="UniProtKB-KW"/>
</dbReference>
<evidence type="ECO:0000256" key="4">
    <source>
        <dbReference type="ARBA" id="ARBA00023004"/>
    </source>
</evidence>
<dbReference type="STRING" id="1515612.SKP52_07920"/>
<dbReference type="Gene3D" id="1.10.490.10">
    <property type="entry name" value="Globins"/>
    <property type="match status" value="1"/>
</dbReference>
<dbReference type="GO" id="GO:0019825">
    <property type="term" value="F:oxygen binding"/>
    <property type="evidence" value="ECO:0007669"/>
    <property type="project" value="InterPro"/>
</dbReference>
<dbReference type="GO" id="GO:0020037">
    <property type="term" value="F:heme binding"/>
    <property type="evidence" value="ECO:0007669"/>
    <property type="project" value="InterPro"/>
</dbReference>
<organism evidence="5 6">
    <name type="scientific">Sphingopyxis fribergensis</name>
    <dbReference type="NCBI Taxonomy" id="1515612"/>
    <lineage>
        <taxon>Bacteria</taxon>
        <taxon>Pseudomonadati</taxon>
        <taxon>Pseudomonadota</taxon>
        <taxon>Alphaproteobacteria</taxon>
        <taxon>Sphingomonadales</taxon>
        <taxon>Sphingomonadaceae</taxon>
        <taxon>Sphingopyxis</taxon>
    </lineage>
</organism>
<proteinExistence type="predicted"/>
<keyword evidence="1" id="KW-0813">Transport</keyword>
<dbReference type="InterPro" id="IPR009050">
    <property type="entry name" value="Globin-like_sf"/>
</dbReference>
<keyword evidence="4" id="KW-0408">Iron</keyword>
<reference evidence="5 6" key="1">
    <citation type="journal article" date="2015" name="Int. J. Syst. Evol. Microbiol.">
        <title>Description of Sphingopyxis fribergensis sp. nov. - a soil bacterium with the ability to degrade styrene and phenylacetic acid.</title>
        <authorList>
            <person name="Oelschlagel M."/>
            <person name="Ruckert C."/>
            <person name="Kalinowski J."/>
            <person name="Schmidt G."/>
            <person name="Schlomann M."/>
            <person name="Tischler D."/>
        </authorList>
    </citation>
    <scope>NUCLEOTIDE SEQUENCE [LARGE SCALE GENOMIC DNA]</scope>
    <source>
        <strain evidence="5 6">Kp5.2</strain>
    </source>
</reference>
<dbReference type="AlphaFoldDB" id="A0A0A7PGX8"/>
<keyword evidence="3" id="KW-0479">Metal-binding</keyword>
<dbReference type="InterPro" id="IPR001486">
    <property type="entry name" value="Hemoglobin_trunc"/>
</dbReference>
<dbReference type="Proteomes" id="UP000030907">
    <property type="component" value="Chromosome"/>
</dbReference>
<dbReference type="OrthoDB" id="25954at2"/>
<keyword evidence="2" id="KW-0349">Heme</keyword>
<dbReference type="InterPro" id="IPR012292">
    <property type="entry name" value="Globin/Proto"/>
</dbReference>
<dbReference type="CDD" id="cd08916">
    <property type="entry name" value="TrHb3_P"/>
    <property type="match status" value="1"/>
</dbReference>
<accession>A0A0A7PGX8</accession>
<protein>
    <submittedName>
        <fullName evidence="5">Uncharacterized protein</fullName>
    </submittedName>
</protein>
<name>A0A0A7PGX8_9SPHN</name>
<evidence type="ECO:0000256" key="3">
    <source>
        <dbReference type="ARBA" id="ARBA00022723"/>
    </source>
</evidence>
<keyword evidence="6" id="KW-1185">Reference proteome</keyword>
<evidence type="ECO:0000256" key="1">
    <source>
        <dbReference type="ARBA" id="ARBA00022448"/>
    </source>
</evidence>
<gene>
    <name evidence="5" type="ORF">SKP52_07920</name>
</gene>
<sequence length="134" mass="15110">MGIDEAFIAALVDRFYASIRDDAELGPIFAARVNEWPKHLAQMNRFWQSILLSAGNFSGNPMMKHLAIPGLDQHHFDRWLRLFYAALRDLAPTPAAIDHIGAKARMIAESLLSGIWIHRDRDAALAKKVELPHV</sequence>
<evidence type="ECO:0000256" key="2">
    <source>
        <dbReference type="ARBA" id="ARBA00022617"/>
    </source>
</evidence>
<dbReference type="EMBL" id="CP009122">
    <property type="protein sequence ID" value="AJA08503.1"/>
    <property type="molecule type" value="Genomic_DNA"/>
</dbReference>